<proteinExistence type="predicted"/>
<evidence type="ECO:0008006" key="4">
    <source>
        <dbReference type="Google" id="ProtNLM"/>
    </source>
</evidence>
<comment type="caution">
    <text evidence="2">The sequence shown here is derived from an EMBL/GenBank/DDBJ whole genome shotgun (WGS) entry which is preliminary data.</text>
</comment>
<accession>A0A819SIM9</accession>
<dbReference type="Proteomes" id="UP000663844">
    <property type="component" value="Unassembled WGS sequence"/>
</dbReference>
<feature type="region of interest" description="Disordered" evidence="1">
    <location>
        <begin position="121"/>
        <end position="140"/>
    </location>
</feature>
<dbReference type="PANTHER" id="PTHR31912:SF34">
    <property type="entry name" value="NOTOCHORD-RELATED PROTEIN"/>
    <property type="match status" value="1"/>
</dbReference>
<reference evidence="2" key="1">
    <citation type="submission" date="2021-02" db="EMBL/GenBank/DDBJ databases">
        <authorList>
            <person name="Nowell W R."/>
        </authorList>
    </citation>
    <scope>NUCLEOTIDE SEQUENCE</scope>
</reference>
<evidence type="ECO:0000256" key="1">
    <source>
        <dbReference type="SAM" id="MobiDB-lite"/>
    </source>
</evidence>
<gene>
    <name evidence="2" type="ORF">OXD698_LOCUS33076</name>
</gene>
<organism evidence="2 3">
    <name type="scientific">Adineta steineri</name>
    <dbReference type="NCBI Taxonomy" id="433720"/>
    <lineage>
        <taxon>Eukaryota</taxon>
        <taxon>Metazoa</taxon>
        <taxon>Spiralia</taxon>
        <taxon>Gnathifera</taxon>
        <taxon>Rotifera</taxon>
        <taxon>Eurotatoria</taxon>
        <taxon>Bdelloidea</taxon>
        <taxon>Adinetida</taxon>
        <taxon>Adinetidae</taxon>
        <taxon>Adineta</taxon>
    </lineage>
</organism>
<name>A0A819SIM9_9BILA</name>
<feature type="compositionally biased region" description="Acidic residues" evidence="1">
    <location>
        <begin position="124"/>
        <end position="140"/>
    </location>
</feature>
<dbReference type="EMBL" id="CAJOAZ010004458">
    <property type="protein sequence ID" value="CAF4060254.1"/>
    <property type="molecule type" value="Genomic_DNA"/>
</dbReference>
<evidence type="ECO:0000313" key="3">
    <source>
        <dbReference type="Proteomes" id="UP000663844"/>
    </source>
</evidence>
<evidence type="ECO:0000313" key="2">
    <source>
        <dbReference type="EMBL" id="CAF4060254.1"/>
    </source>
</evidence>
<dbReference type="PANTHER" id="PTHR31912">
    <property type="entry name" value="IP13529P"/>
    <property type="match status" value="1"/>
</dbReference>
<sequence length="1300" mass="150061">MDPRQWTCSQVIEWLSSFNKNKQVLDVFTRKPYYEFAELFKHIQYVHNGQLDFKVRCELGPLCGRVYSTFAGYKSHIYREHADLLNKDLYRKEMQITTDTHDDEILSATNYATQSVVNTQIYDGENEQDESERETETDDEDTIRWPLLTETIARSEGHCLPQNIIQTITSGLKSLIELIYQLLRMKNQKTTINSVTNDSILLTDVNEVISNITERITDITKNEHRFLKLCKKYFSYTPAKEIKLENPDQIAYYIPIECSIQQMLKKPDVLTMLIKNFNENVNRNIMDTDLMFNFRHGLLGKQHTVLKNKPDALLLQLYIDDIGLTNPIGAKKDTQKVTMIYFQLEDLPDTIKSMLNSIGVVAMCHSSYLTNKSNRKKCFDPIVEDLNALQTNGIFIPTLQTHLNFAFTVVTGDHLASNDIGGFQKFFNTGEFCRHCHINYDQKLVPLNEITHRRRTQDLHNNFVKQVINLNNAVTLHGVVGTSPLVNLIGFHAVTSLPNDPMHDFNEGVRGQLLTVMLKEASAKRLLTYGDIENRLLAFEYGDNDKSNKPPILRKKHLNKGKIVGTASQKMLFFKLFPIIFHDLIDQLETKEIYICLREIVNLVFACPFRKSWLSYLHSLCIRFQCLMVHLLPHMVTPKIHFVTDYAKQIEMNGPAIRHWCMRFESKHQIFKRLAVKSNNFKNILYTLSKRNQLHQCLLLSFSNYYTIVNEGYSVSERDLCTLPIDIREDIDGETLFNLPQSMMYEIIKPIKDRVRFLTEHHNLFDGAIKSQHSPVMFSSNTQGDGSVLGSTTTPDIIHEEIIISSKEDENKENDVDDEEPTLPSPYIIPDLPIRIQQIIDKGEIGEFRSHTYARRLLLDTIFNDVTTKYSLYPTRDHYRLMGKAILKKLNTSKDNEALNDWIESLKTKFKRERRPLQQISVQVQKMKAKYGNTVGRPIKRSENVIAPRRISPVQFWNTIDIHDDPEDLNKSIQTMKNQLVDRNVDLNLVRSSWKQTLIQRRNFIRNHTTKEVLEEYPGYCYPSLIFDEIRYVCDVDIEENLKSMLPKLLDSIPDNSGFVNDLPAVRLIKLLSKYFTDSWQQIISNTEPLSPRPAIQITTDQFIIFLDYEVISETSSIDEALCIVISLYVIFELQFGIHNRIIQLLYGVLLKQPGALTKPLRTLLNQWNFIIDKKEDEKGSDMVTTNSANFKIITATVESLTQVEDNQIDDLPDSEEQEEIYIQSTSGNIQNQTTATSIGDKDLINEYSSQSSDSSSTLSSIDPPLVIHISPTKEQERQIASSPSSERLYNILLLLMIIF</sequence>
<protein>
    <recommendedName>
        <fullName evidence="4">C2H2-type domain-containing protein</fullName>
    </recommendedName>
</protein>